<evidence type="ECO:0000313" key="1">
    <source>
        <dbReference type="EMBL" id="KAI7961857.1"/>
    </source>
</evidence>
<dbReference type="Proteomes" id="UP001060170">
    <property type="component" value="Chromosome 2"/>
</dbReference>
<reference evidence="2" key="1">
    <citation type="journal article" date="2018" name="BMC Genomics">
        <title>Genomic insights into host adaptation between the wheat stripe rust pathogen (Puccinia striiformis f. sp. tritici) and the barley stripe rust pathogen (Puccinia striiformis f. sp. hordei).</title>
        <authorList>
            <person name="Xia C."/>
            <person name="Wang M."/>
            <person name="Yin C."/>
            <person name="Cornejo O.E."/>
            <person name="Hulbert S.H."/>
            <person name="Chen X."/>
        </authorList>
    </citation>
    <scope>NUCLEOTIDE SEQUENCE [LARGE SCALE GENOMIC DNA]</scope>
    <source>
        <strain evidence="2">93-210</strain>
    </source>
</reference>
<reference evidence="2" key="2">
    <citation type="journal article" date="2018" name="Mol. Plant Microbe Interact.">
        <title>Genome sequence resources for the wheat stripe rust pathogen (Puccinia striiformis f. sp. tritici) and the barley stripe rust pathogen (Puccinia striiformis f. sp. hordei).</title>
        <authorList>
            <person name="Xia C."/>
            <person name="Wang M."/>
            <person name="Yin C."/>
            <person name="Cornejo O.E."/>
            <person name="Hulbert S.H."/>
            <person name="Chen X."/>
        </authorList>
    </citation>
    <scope>NUCLEOTIDE SEQUENCE [LARGE SCALE GENOMIC DNA]</scope>
    <source>
        <strain evidence="2">93-210</strain>
    </source>
</reference>
<protein>
    <submittedName>
        <fullName evidence="1">Uncharacterized protein</fullName>
    </submittedName>
</protein>
<reference evidence="1 2" key="3">
    <citation type="journal article" date="2022" name="Microbiol. Spectr.">
        <title>Folding features and dynamics of 3D genome architecture in plant fungal pathogens.</title>
        <authorList>
            <person name="Xia C."/>
        </authorList>
    </citation>
    <scope>NUCLEOTIDE SEQUENCE [LARGE SCALE GENOMIC DNA]</scope>
    <source>
        <strain evidence="1 2">93-210</strain>
    </source>
</reference>
<organism evidence="1 2">
    <name type="scientific">Puccinia striiformis f. sp. tritici</name>
    <dbReference type="NCBI Taxonomy" id="168172"/>
    <lineage>
        <taxon>Eukaryota</taxon>
        <taxon>Fungi</taxon>
        <taxon>Dikarya</taxon>
        <taxon>Basidiomycota</taxon>
        <taxon>Pucciniomycotina</taxon>
        <taxon>Pucciniomycetes</taxon>
        <taxon>Pucciniales</taxon>
        <taxon>Pucciniaceae</taxon>
        <taxon>Puccinia</taxon>
    </lineage>
</organism>
<evidence type="ECO:0000313" key="2">
    <source>
        <dbReference type="Proteomes" id="UP001060170"/>
    </source>
</evidence>
<keyword evidence="2" id="KW-1185">Reference proteome</keyword>
<dbReference type="EMBL" id="CM045866">
    <property type="protein sequence ID" value="KAI7961857.1"/>
    <property type="molecule type" value="Genomic_DNA"/>
</dbReference>
<accession>A0ACC0EWW2</accession>
<gene>
    <name evidence="1" type="ORF">MJO28_002346</name>
</gene>
<proteinExistence type="predicted"/>
<sequence>MDKIPLSFKQYLFHFNESSQDRFQQADGLFYRTFTPQTSTLCMALAKLAVCKTSYLNNEYN</sequence>
<name>A0ACC0EWW2_9BASI</name>
<comment type="caution">
    <text evidence="1">The sequence shown here is derived from an EMBL/GenBank/DDBJ whole genome shotgun (WGS) entry which is preliminary data.</text>
</comment>